<accession>A0A212FIU1</accession>
<evidence type="ECO:0000313" key="3">
    <source>
        <dbReference type="Proteomes" id="UP000007151"/>
    </source>
</evidence>
<evidence type="ECO:0000256" key="1">
    <source>
        <dbReference type="SAM" id="MobiDB-lite"/>
    </source>
</evidence>
<dbReference type="InParanoid" id="A0A212FIU1"/>
<dbReference type="Proteomes" id="UP000007151">
    <property type="component" value="Unassembled WGS sequence"/>
</dbReference>
<dbReference type="AlphaFoldDB" id="A0A212FIU1"/>
<proteinExistence type="predicted"/>
<dbReference type="EMBL" id="AGBW02008322">
    <property type="protein sequence ID" value="OWR53667.1"/>
    <property type="molecule type" value="Genomic_DNA"/>
</dbReference>
<sequence length="55" mass="5989">MPPSENGARRGALTVKQNKLKTQRTVSPRRLCETSIDSVRAAASARCLSNTFANQ</sequence>
<protein>
    <submittedName>
        <fullName evidence="2">Uncharacterized protein</fullName>
    </submittedName>
</protein>
<organism evidence="2 3">
    <name type="scientific">Danaus plexippus plexippus</name>
    <dbReference type="NCBI Taxonomy" id="278856"/>
    <lineage>
        <taxon>Eukaryota</taxon>
        <taxon>Metazoa</taxon>
        <taxon>Ecdysozoa</taxon>
        <taxon>Arthropoda</taxon>
        <taxon>Hexapoda</taxon>
        <taxon>Insecta</taxon>
        <taxon>Pterygota</taxon>
        <taxon>Neoptera</taxon>
        <taxon>Endopterygota</taxon>
        <taxon>Lepidoptera</taxon>
        <taxon>Glossata</taxon>
        <taxon>Ditrysia</taxon>
        <taxon>Papilionoidea</taxon>
        <taxon>Nymphalidae</taxon>
        <taxon>Danainae</taxon>
        <taxon>Danaini</taxon>
        <taxon>Danaina</taxon>
        <taxon>Danaus</taxon>
        <taxon>Danaus</taxon>
    </lineage>
</organism>
<keyword evidence="3" id="KW-1185">Reference proteome</keyword>
<evidence type="ECO:0000313" key="2">
    <source>
        <dbReference type="EMBL" id="OWR53667.1"/>
    </source>
</evidence>
<feature type="region of interest" description="Disordered" evidence="1">
    <location>
        <begin position="1"/>
        <end position="26"/>
    </location>
</feature>
<name>A0A212FIU1_DANPL</name>
<reference evidence="2 3" key="1">
    <citation type="journal article" date="2011" name="Cell">
        <title>The monarch butterfly genome yields insights into long-distance migration.</title>
        <authorList>
            <person name="Zhan S."/>
            <person name="Merlin C."/>
            <person name="Boore J.L."/>
            <person name="Reppert S.M."/>
        </authorList>
    </citation>
    <scope>NUCLEOTIDE SEQUENCE [LARGE SCALE GENOMIC DNA]</scope>
    <source>
        <strain evidence="2">F-2</strain>
    </source>
</reference>
<comment type="caution">
    <text evidence="2">The sequence shown here is derived from an EMBL/GenBank/DDBJ whole genome shotgun (WGS) entry which is preliminary data.</text>
</comment>
<gene>
    <name evidence="2" type="ORF">KGM_210240</name>
</gene>
<dbReference type="KEGG" id="dpl:KGM_210240"/>